<proteinExistence type="predicted"/>
<organism evidence="4 5">
    <name type="scientific">Streptomyces gulbargensis</name>
    <dbReference type="NCBI Taxonomy" id="364901"/>
    <lineage>
        <taxon>Bacteria</taxon>
        <taxon>Bacillati</taxon>
        <taxon>Actinomycetota</taxon>
        <taxon>Actinomycetes</taxon>
        <taxon>Kitasatosporales</taxon>
        <taxon>Streptomycetaceae</taxon>
        <taxon>Streptomyces</taxon>
    </lineage>
</organism>
<dbReference type="EMBL" id="BAABAJ010000014">
    <property type="protein sequence ID" value="GAA3928893.1"/>
    <property type="molecule type" value="Genomic_DNA"/>
</dbReference>
<protein>
    <recommendedName>
        <fullName evidence="3">Putative amidase domain-containing protein</fullName>
    </recommendedName>
</protein>
<keyword evidence="5" id="KW-1185">Reference proteome</keyword>
<reference evidence="5" key="1">
    <citation type="journal article" date="2019" name="Int. J. Syst. Evol. Microbiol.">
        <title>The Global Catalogue of Microorganisms (GCM) 10K type strain sequencing project: providing services to taxonomists for standard genome sequencing and annotation.</title>
        <authorList>
            <consortium name="The Broad Institute Genomics Platform"/>
            <consortium name="The Broad Institute Genome Sequencing Center for Infectious Disease"/>
            <person name="Wu L."/>
            <person name="Ma J."/>
        </authorList>
    </citation>
    <scope>NUCLEOTIDE SEQUENCE [LARGE SCALE GENOMIC DNA]</scope>
    <source>
        <strain evidence="5">JCM 16956</strain>
    </source>
</reference>
<dbReference type="RefSeq" id="WP_345285175.1">
    <property type="nucleotide sequence ID" value="NZ_BAABAJ010000014.1"/>
</dbReference>
<dbReference type="Pfam" id="PF12671">
    <property type="entry name" value="Amidase_6"/>
    <property type="match status" value="1"/>
</dbReference>
<feature type="signal peptide" evidence="2">
    <location>
        <begin position="1"/>
        <end position="30"/>
    </location>
</feature>
<dbReference type="InterPro" id="IPR024301">
    <property type="entry name" value="Amidase_6"/>
</dbReference>
<evidence type="ECO:0000313" key="5">
    <source>
        <dbReference type="Proteomes" id="UP001501000"/>
    </source>
</evidence>
<comment type="caution">
    <text evidence="4">The sequence shown here is derived from an EMBL/GenBank/DDBJ whole genome shotgun (WGS) entry which is preliminary data.</text>
</comment>
<feature type="region of interest" description="Disordered" evidence="1">
    <location>
        <begin position="176"/>
        <end position="224"/>
    </location>
</feature>
<accession>A0ABP7MRM8</accession>
<feature type="domain" description="Putative amidase" evidence="3">
    <location>
        <begin position="225"/>
        <end position="374"/>
    </location>
</feature>
<evidence type="ECO:0000313" key="4">
    <source>
        <dbReference type="EMBL" id="GAA3928893.1"/>
    </source>
</evidence>
<gene>
    <name evidence="4" type="ORF">GCM10022244_42470</name>
</gene>
<evidence type="ECO:0000259" key="3">
    <source>
        <dbReference type="Pfam" id="PF12671"/>
    </source>
</evidence>
<evidence type="ECO:0000256" key="2">
    <source>
        <dbReference type="SAM" id="SignalP"/>
    </source>
</evidence>
<dbReference type="PANTHER" id="PTHR40032:SF1">
    <property type="entry name" value="EXPORTED PROTEIN"/>
    <property type="match status" value="1"/>
</dbReference>
<dbReference type="Proteomes" id="UP001501000">
    <property type="component" value="Unassembled WGS sequence"/>
</dbReference>
<keyword evidence="2" id="KW-0732">Signal</keyword>
<evidence type="ECO:0000256" key="1">
    <source>
        <dbReference type="SAM" id="MobiDB-lite"/>
    </source>
</evidence>
<sequence length="381" mass="42145">MRRNTQIRRTVSAALLALAVVGGTAPTAQADEPGTPASAEDTAQFTGIARAYLQKRAEAVTALSAELPPSAPEDVSPGLAEVLEADFDALAEQGRVLEGVNGGYSRAEVELLVDQATVSGSTATVEVTEDTKLHYPDPQPGEPAYEEYSLPHTLTYAKSLDGTWELTNDQARVDWTGPAPTTQLTQPVDVPAPDSEAEGDKPVTAHTEHDGLDMPTEEPDPTSGYNYGNMASYADRHWKRTNSDYRVYPNDCTNFISQAMRAGGWGMTSGSAMSRKDNSKWFYASFTWTTSYTWAGAENWYWFANKHSKRTRMLSNVWHMGKADVLQADWKRDGIIDHTMIVTARNANEVYLTYHTPSTHNKKLSTILAQYPRAWWYAHRT</sequence>
<feature type="compositionally biased region" description="Basic and acidic residues" evidence="1">
    <location>
        <begin position="198"/>
        <end position="212"/>
    </location>
</feature>
<dbReference type="PANTHER" id="PTHR40032">
    <property type="entry name" value="EXPORTED PROTEIN-RELATED"/>
    <property type="match status" value="1"/>
</dbReference>
<feature type="chain" id="PRO_5047128749" description="Putative amidase domain-containing protein" evidence="2">
    <location>
        <begin position="31"/>
        <end position="381"/>
    </location>
</feature>
<name>A0ABP7MRM8_9ACTN</name>